<evidence type="ECO:0000256" key="1">
    <source>
        <dbReference type="ARBA" id="ARBA00022553"/>
    </source>
</evidence>
<evidence type="ECO:0000313" key="9">
    <source>
        <dbReference type="Proteomes" id="UP000054226"/>
    </source>
</evidence>
<dbReference type="PROSITE" id="PS51755">
    <property type="entry name" value="OMPR_PHOB"/>
    <property type="match status" value="1"/>
</dbReference>
<feature type="modified residue" description="4-aspartylphosphate" evidence="4">
    <location>
        <position position="52"/>
    </location>
</feature>
<gene>
    <name evidence="8" type="ORF">H074_30627</name>
</gene>
<comment type="caution">
    <text evidence="8">The sequence shown here is derived from an EMBL/GenBank/DDBJ whole genome shotgun (WGS) entry which is preliminary data.</text>
</comment>
<dbReference type="GO" id="GO:0005829">
    <property type="term" value="C:cytosol"/>
    <property type="evidence" value="ECO:0007669"/>
    <property type="project" value="TreeGrafter"/>
</dbReference>
<dbReference type="EMBL" id="AOHO01000074">
    <property type="protein sequence ID" value="EME52766.1"/>
    <property type="molecule type" value="Genomic_DNA"/>
</dbReference>
<feature type="domain" description="OmpR/PhoB-type" evidence="7">
    <location>
        <begin position="127"/>
        <end position="229"/>
    </location>
</feature>
<feature type="DNA-binding region" description="OmpR/PhoB-type" evidence="5">
    <location>
        <begin position="127"/>
        <end position="229"/>
    </location>
</feature>
<dbReference type="GO" id="GO:0032993">
    <property type="term" value="C:protein-DNA complex"/>
    <property type="evidence" value="ECO:0007669"/>
    <property type="project" value="TreeGrafter"/>
</dbReference>
<dbReference type="InterPro" id="IPR036388">
    <property type="entry name" value="WH-like_DNA-bd_sf"/>
</dbReference>
<dbReference type="InterPro" id="IPR039420">
    <property type="entry name" value="WalR-like"/>
</dbReference>
<dbReference type="SUPFAM" id="SSF46894">
    <property type="entry name" value="C-terminal effector domain of the bipartite response regulators"/>
    <property type="match status" value="1"/>
</dbReference>
<evidence type="ECO:0000313" key="8">
    <source>
        <dbReference type="EMBL" id="EME52766.1"/>
    </source>
</evidence>
<accession>M2WVH7</accession>
<protein>
    <submittedName>
        <fullName evidence="8">Two-component system response regulator</fullName>
    </submittedName>
</protein>
<dbReference type="GO" id="GO:0000156">
    <property type="term" value="F:phosphorelay response regulator activity"/>
    <property type="evidence" value="ECO:0007669"/>
    <property type="project" value="TreeGrafter"/>
</dbReference>
<dbReference type="PANTHER" id="PTHR48111:SF40">
    <property type="entry name" value="PHOSPHATE REGULON TRANSCRIPTIONAL REGULATORY PROTEIN PHOB"/>
    <property type="match status" value="1"/>
</dbReference>
<keyword evidence="2" id="KW-0902">Two-component regulatory system</keyword>
<dbReference type="InterPro" id="IPR001867">
    <property type="entry name" value="OmpR/PhoB-type_DNA-bd"/>
</dbReference>
<evidence type="ECO:0000259" key="6">
    <source>
        <dbReference type="PROSITE" id="PS50110"/>
    </source>
</evidence>
<dbReference type="InterPro" id="IPR001789">
    <property type="entry name" value="Sig_transdc_resp-reg_receiver"/>
</dbReference>
<dbReference type="AlphaFoldDB" id="M2WVH7"/>
<dbReference type="InterPro" id="IPR011006">
    <property type="entry name" value="CheY-like_superfamily"/>
</dbReference>
<dbReference type="PATRIC" id="fig|1284240.4.peg.6239"/>
<dbReference type="RefSeq" id="WP_007033931.1">
    <property type="nucleotide sequence ID" value="NZ_AOHO01000074.1"/>
</dbReference>
<sequence>MPKLLVVEDDDAIGGVLESTLRLHGYEVSWQRDGRTALAAAAGGDIDFVLLDLGLPDLDGVEVCRRLRAELPGAVLVILTARQEEMDVVVGLEAGADDYLTKPIRLGELLARVRAHLRRGTAPPESRPAIAIGHLRVDTAGRRVSVGGREISLRAKEFDLLARLAEQPGVAVSRDTLMSEVWDAHWYGSTKTLDVHIAALRRKLTESAPTPEQAPRISTLRGHGYRLEQPFEG</sequence>
<feature type="domain" description="Response regulatory" evidence="6">
    <location>
        <begin position="3"/>
        <end position="117"/>
    </location>
</feature>
<evidence type="ECO:0000256" key="2">
    <source>
        <dbReference type="ARBA" id="ARBA00023012"/>
    </source>
</evidence>
<dbReference type="Pfam" id="PF00072">
    <property type="entry name" value="Response_reg"/>
    <property type="match status" value="1"/>
</dbReference>
<dbReference type="Gene3D" id="6.10.250.690">
    <property type="match status" value="1"/>
</dbReference>
<proteinExistence type="predicted"/>
<dbReference type="GO" id="GO:0000976">
    <property type="term" value="F:transcription cis-regulatory region binding"/>
    <property type="evidence" value="ECO:0007669"/>
    <property type="project" value="TreeGrafter"/>
</dbReference>
<dbReference type="GO" id="GO:0006355">
    <property type="term" value="P:regulation of DNA-templated transcription"/>
    <property type="evidence" value="ECO:0007669"/>
    <property type="project" value="InterPro"/>
</dbReference>
<dbReference type="Pfam" id="PF00486">
    <property type="entry name" value="Trans_reg_C"/>
    <property type="match status" value="1"/>
</dbReference>
<dbReference type="Gene3D" id="1.10.10.10">
    <property type="entry name" value="Winged helix-like DNA-binding domain superfamily/Winged helix DNA-binding domain"/>
    <property type="match status" value="1"/>
</dbReference>
<dbReference type="CDD" id="cd17574">
    <property type="entry name" value="REC_OmpR"/>
    <property type="match status" value="1"/>
</dbReference>
<evidence type="ECO:0000256" key="4">
    <source>
        <dbReference type="PROSITE-ProRule" id="PRU00169"/>
    </source>
</evidence>
<dbReference type="SUPFAM" id="SSF52172">
    <property type="entry name" value="CheY-like"/>
    <property type="match status" value="1"/>
</dbReference>
<reference evidence="8 9" key="1">
    <citation type="journal article" date="2013" name="Genome Announc.">
        <title>Draft Genome Sequence of Amycolatopsis decaplanina Strain DSM 44594T.</title>
        <authorList>
            <person name="Kaur N."/>
            <person name="Kumar S."/>
            <person name="Bala M."/>
            <person name="Raghava G.P."/>
            <person name="Mayilraj S."/>
        </authorList>
    </citation>
    <scope>NUCLEOTIDE SEQUENCE [LARGE SCALE GENOMIC DNA]</scope>
    <source>
        <strain evidence="8 9">DSM 44594</strain>
    </source>
</reference>
<evidence type="ECO:0000259" key="7">
    <source>
        <dbReference type="PROSITE" id="PS51755"/>
    </source>
</evidence>
<keyword evidence="3 5" id="KW-0238">DNA-binding</keyword>
<dbReference type="CDD" id="cd00383">
    <property type="entry name" value="trans_reg_C"/>
    <property type="match status" value="1"/>
</dbReference>
<organism evidence="8 9">
    <name type="scientific">Amycolatopsis decaplanina DSM 44594</name>
    <dbReference type="NCBI Taxonomy" id="1284240"/>
    <lineage>
        <taxon>Bacteria</taxon>
        <taxon>Bacillati</taxon>
        <taxon>Actinomycetota</taxon>
        <taxon>Actinomycetes</taxon>
        <taxon>Pseudonocardiales</taxon>
        <taxon>Pseudonocardiaceae</taxon>
        <taxon>Amycolatopsis</taxon>
    </lineage>
</organism>
<keyword evidence="1 4" id="KW-0597">Phosphoprotein</keyword>
<dbReference type="OrthoDB" id="5242643at2"/>
<keyword evidence="9" id="KW-1185">Reference proteome</keyword>
<name>M2WVH7_9PSEU</name>
<dbReference type="PROSITE" id="PS50110">
    <property type="entry name" value="RESPONSE_REGULATORY"/>
    <property type="match status" value="1"/>
</dbReference>
<dbReference type="Gene3D" id="3.40.50.2300">
    <property type="match status" value="1"/>
</dbReference>
<evidence type="ECO:0000256" key="5">
    <source>
        <dbReference type="PROSITE-ProRule" id="PRU01091"/>
    </source>
</evidence>
<evidence type="ECO:0000256" key="3">
    <source>
        <dbReference type="ARBA" id="ARBA00023125"/>
    </source>
</evidence>
<dbReference type="PANTHER" id="PTHR48111">
    <property type="entry name" value="REGULATOR OF RPOS"/>
    <property type="match status" value="1"/>
</dbReference>
<dbReference type="Proteomes" id="UP000054226">
    <property type="component" value="Unassembled WGS sequence"/>
</dbReference>
<dbReference type="InterPro" id="IPR016032">
    <property type="entry name" value="Sig_transdc_resp-reg_C-effctor"/>
</dbReference>
<dbReference type="SMART" id="SM00862">
    <property type="entry name" value="Trans_reg_C"/>
    <property type="match status" value="1"/>
</dbReference>
<dbReference type="SMART" id="SM00448">
    <property type="entry name" value="REC"/>
    <property type="match status" value="1"/>
</dbReference>